<evidence type="ECO:0000313" key="2">
    <source>
        <dbReference type="EMBL" id="CAG1851974.1"/>
    </source>
</evidence>
<reference evidence="2" key="1">
    <citation type="submission" date="2021-03" db="EMBL/GenBank/DDBJ databases">
        <authorList>
            <consortium name="Genoscope - CEA"/>
            <person name="William W."/>
        </authorList>
    </citation>
    <scope>NUCLEOTIDE SEQUENCE</scope>
    <source>
        <strain evidence="2">Doubled-haploid Pahang</strain>
    </source>
</reference>
<dbReference type="Gramene" id="Ma03_t32840.1">
    <property type="protein sequence ID" value="Ma03_p32840.1"/>
    <property type="gene ID" value="Ma03_g32840"/>
</dbReference>
<evidence type="ECO:0000313" key="3">
    <source>
        <dbReference type="EnsemblPlants" id="Ma03_p32840.1"/>
    </source>
</evidence>
<dbReference type="Proteomes" id="UP000012960">
    <property type="component" value="Unplaced"/>
</dbReference>
<name>A0A804IIY4_MUSAM</name>
<keyword evidence="4" id="KW-1185">Reference proteome</keyword>
<feature type="compositionally biased region" description="Basic and acidic residues" evidence="1">
    <location>
        <begin position="26"/>
        <end position="36"/>
    </location>
</feature>
<organism evidence="3 4">
    <name type="scientific">Musa acuminata subsp. malaccensis</name>
    <name type="common">Wild banana</name>
    <name type="synonym">Musa malaccensis</name>
    <dbReference type="NCBI Taxonomy" id="214687"/>
    <lineage>
        <taxon>Eukaryota</taxon>
        <taxon>Viridiplantae</taxon>
        <taxon>Streptophyta</taxon>
        <taxon>Embryophyta</taxon>
        <taxon>Tracheophyta</taxon>
        <taxon>Spermatophyta</taxon>
        <taxon>Magnoliopsida</taxon>
        <taxon>Liliopsida</taxon>
        <taxon>Zingiberales</taxon>
        <taxon>Musaceae</taxon>
        <taxon>Musa</taxon>
    </lineage>
</organism>
<sequence length="159" mass="18229">MEASMVPEEVKMLMTLADGDEVPYSEENKDSEDVSLDRSFTSSTQQIKPCGNELKHPNLCYCSVGQREANSKEFILRAAETRICCFRNISGDIARKAKEKNKFLPSFQSFRPLNLATYAVCRAKHTAAIGYPLMTRYRWNNPHQKDMMCYHQKAQGKHK</sequence>
<gene>
    <name evidence="2" type="ORF">GSMUA_185920.1</name>
</gene>
<evidence type="ECO:0000256" key="1">
    <source>
        <dbReference type="SAM" id="MobiDB-lite"/>
    </source>
</evidence>
<feature type="region of interest" description="Disordered" evidence="1">
    <location>
        <begin position="17"/>
        <end position="37"/>
    </location>
</feature>
<evidence type="ECO:0000313" key="4">
    <source>
        <dbReference type="Proteomes" id="UP000012960"/>
    </source>
</evidence>
<dbReference type="EnsemblPlants" id="Ma03_t32840.1">
    <property type="protein sequence ID" value="Ma03_p32840.1"/>
    <property type="gene ID" value="Ma03_g32840"/>
</dbReference>
<proteinExistence type="predicted"/>
<protein>
    <submittedName>
        <fullName evidence="2">(wild Malaysian banana) hypothetical protein</fullName>
    </submittedName>
</protein>
<dbReference type="EMBL" id="HG996468">
    <property type="protein sequence ID" value="CAG1851974.1"/>
    <property type="molecule type" value="Genomic_DNA"/>
</dbReference>
<dbReference type="AlphaFoldDB" id="A0A804IIY4"/>
<reference evidence="3" key="2">
    <citation type="submission" date="2021-05" db="UniProtKB">
        <authorList>
            <consortium name="EnsemblPlants"/>
        </authorList>
    </citation>
    <scope>IDENTIFICATION</scope>
    <source>
        <strain evidence="3">subsp. malaccensis</strain>
    </source>
</reference>
<dbReference type="InParanoid" id="A0A804IIY4"/>
<accession>A0A804IIY4</accession>